<reference evidence="1 2" key="1">
    <citation type="submission" date="2017-03" db="EMBL/GenBank/DDBJ databases">
        <authorList>
            <person name="Afonso C.L."/>
            <person name="Miller P.J."/>
            <person name="Scott M.A."/>
            <person name="Spackman E."/>
            <person name="Goraichik I."/>
            <person name="Dimitrov K.M."/>
            <person name="Suarez D.L."/>
            <person name="Swayne D.E."/>
        </authorList>
    </citation>
    <scope>NUCLEOTIDE SEQUENCE [LARGE SCALE GENOMIC DNA]</scope>
    <source>
        <strain evidence="1">PRJEB14757</strain>
    </source>
</reference>
<dbReference type="EMBL" id="FWEV01000117">
    <property type="protein sequence ID" value="SLM29994.1"/>
    <property type="molecule type" value="Genomic_DNA"/>
</dbReference>
<proteinExistence type="predicted"/>
<protein>
    <submittedName>
        <fullName evidence="1">Membrane protein</fullName>
    </submittedName>
</protein>
<evidence type="ECO:0000313" key="2">
    <source>
        <dbReference type="Proteomes" id="UP000191931"/>
    </source>
</evidence>
<organism evidence="1 2">
    <name type="scientific">Desulfamplus magnetovallimortis</name>
    <dbReference type="NCBI Taxonomy" id="1246637"/>
    <lineage>
        <taxon>Bacteria</taxon>
        <taxon>Pseudomonadati</taxon>
        <taxon>Thermodesulfobacteriota</taxon>
        <taxon>Desulfobacteria</taxon>
        <taxon>Desulfobacterales</taxon>
        <taxon>Desulfobacteraceae</taxon>
        <taxon>Desulfamplus</taxon>
    </lineage>
</organism>
<sequence>MPVGLIRRKIFRADPLLIKEWKKNNRSAFKTINYSYQKSDIIHPY</sequence>
<dbReference type="STRING" id="1246637.MTBBW1_2030084"/>
<dbReference type="Proteomes" id="UP000191931">
    <property type="component" value="Unassembled WGS sequence"/>
</dbReference>
<dbReference type="AlphaFoldDB" id="A0A1W1HBX4"/>
<gene>
    <name evidence="1" type="ORF">MTBBW1_2030084</name>
</gene>
<evidence type="ECO:0000313" key="1">
    <source>
        <dbReference type="EMBL" id="SLM29994.1"/>
    </source>
</evidence>
<name>A0A1W1HBX4_9BACT</name>
<keyword evidence="2" id="KW-1185">Reference proteome</keyword>
<accession>A0A1W1HBX4</accession>